<dbReference type="InterPro" id="IPR029068">
    <property type="entry name" value="Glyas_Bleomycin-R_OHBP_Dase"/>
</dbReference>
<protein>
    <recommendedName>
        <fullName evidence="1">VOC domain-containing protein</fullName>
    </recommendedName>
</protein>
<name>A0ABX2ZL18_9BACI</name>
<dbReference type="RefSeq" id="WP_069035265.1">
    <property type="nucleotide sequence ID" value="NZ_MDKC01000036.1"/>
</dbReference>
<keyword evidence="3" id="KW-1185">Reference proteome</keyword>
<dbReference type="PROSITE" id="PS51819">
    <property type="entry name" value="VOC"/>
    <property type="match status" value="1"/>
</dbReference>
<dbReference type="Proteomes" id="UP000094580">
    <property type="component" value="Unassembled WGS sequence"/>
</dbReference>
<feature type="domain" description="VOC" evidence="1">
    <location>
        <begin position="3"/>
        <end position="119"/>
    </location>
</feature>
<dbReference type="InterPro" id="IPR037523">
    <property type="entry name" value="VOC_core"/>
</dbReference>
<proteinExistence type="predicted"/>
<evidence type="ECO:0000313" key="2">
    <source>
        <dbReference type="EMBL" id="ODG89936.1"/>
    </source>
</evidence>
<organism evidence="2 3">
    <name type="scientific">Gottfriedia luciferensis</name>
    <dbReference type="NCBI Taxonomy" id="178774"/>
    <lineage>
        <taxon>Bacteria</taxon>
        <taxon>Bacillati</taxon>
        <taxon>Bacillota</taxon>
        <taxon>Bacilli</taxon>
        <taxon>Bacillales</taxon>
        <taxon>Bacillaceae</taxon>
        <taxon>Gottfriedia</taxon>
    </lineage>
</organism>
<dbReference type="InterPro" id="IPR004360">
    <property type="entry name" value="Glyas_Fos-R_dOase_dom"/>
</dbReference>
<reference evidence="2 3" key="1">
    <citation type="submission" date="2016-07" db="EMBL/GenBank/DDBJ databases">
        <authorList>
            <person name="Townsley L."/>
            <person name="Shank E.A."/>
        </authorList>
    </citation>
    <scope>NUCLEOTIDE SEQUENCE [LARGE SCALE GENOMIC DNA]</scope>
    <source>
        <strain evidence="2 3">CH01</strain>
    </source>
</reference>
<comment type="caution">
    <text evidence="2">The sequence shown here is derived from an EMBL/GenBank/DDBJ whole genome shotgun (WGS) entry which is preliminary data.</text>
</comment>
<gene>
    <name evidence="2" type="ORF">BED47_13785</name>
</gene>
<evidence type="ECO:0000259" key="1">
    <source>
        <dbReference type="PROSITE" id="PS51819"/>
    </source>
</evidence>
<dbReference type="SUPFAM" id="SSF54593">
    <property type="entry name" value="Glyoxalase/Bleomycin resistance protein/Dihydroxybiphenyl dioxygenase"/>
    <property type="match status" value="1"/>
</dbReference>
<sequence length="120" mass="13768">MNGVLDIVIFCKDANSSKSWYEKVGFEYLRGHDGMHWFKAGNGELMLHPKDTQSNTDAVFQLIVSEVDPLFESVLEKELTPLDFSNGEKVITEPTVQLWGYKEFCLRDPDGYIWAFVQKS</sequence>
<dbReference type="EMBL" id="MDKC01000036">
    <property type="protein sequence ID" value="ODG89936.1"/>
    <property type="molecule type" value="Genomic_DNA"/>
</dbReference>
<accession>A0ABX2ZL18</accession>
<dbReference type="Pfam" id="PF00903">
    <property type="entry name" value="Glyoxalase"/>
    <property type="match status" value="1"/>
</dbReference>
<evidence type="ECO:0000313" key="3">
    <source>
        <dbReference type="Proteomes" id="UP000094580"/>
    </source>
</evidence>
<dbReference type="Gene3D" id="3.10.180.10">
    <property type="entry name" value="2,3-Dihydroxybiphenyl 1,2-Dioxygenase, domain 1"/>
    <property type="match status" value="1"/>
</dbReference>